<evidence type="ECO:0000313" key="2">
    <source>
        <dbReference type="EMBL" id="KAF9451458.1"/>
    </source>
</evidence>
<feature type="region of interest" description="Disordered" evidence="1">
    <location>
        <begin position="50"/>
        <end position="75"/>
    </location>
</feature>
<proteinExistence type="predicted"/>
<accession>A0A9P5XHF9</accession>
<dbReference type="Proteomes" id="UP000807342">
    <property type="component" value="Unassembled WGS sequence"/>
</dbReference>
<sequence>MSRGRINLILSITPASCFSESPSLPGPLTGAGILLLSEMKVSADLWSGLPQQRGTDRKTLSRSCQSPSPAVSSRAITSTLSEGRYTAEVHI</sequence>
<feature type="compositionally biased region" description="Polar residues" evidence="1">
    <location>
        <begin position="61"/>
        <end position="75"/>
    </location>
</feature>
<evidence type="ECO:0000313" key="3">
    <source>
        <dbReference type="Proteomes" id="UP000807342"/>
    </source>
</evidence>
<comment type="caution">
    <text evidence="2">The sequence shown here is derived from an EMBL/GenBank/DDBJ whole genome shotgun (WGS) entry which is preliminary data.</text>
</comment>
<dbReference type="AlphaFoldDB" id="A0A9P5XHF9"/>
<protein>
    <submittedName>
        <fullName evidence="2">Uncharacterized protein</fullName>
    </submittedName>
</protein>
<reference evidence="2" key="1">
    <citation type="submission" date="2020-11" db="EMBL/GenBank/DDBJ databases">
        <authorList>
            <consortium name="DOE Joint Genome Institute"/>
            <person name="Ahrendt S."/>
            <person name="Riley R."/>
            <person name="Andreopoulos W."/>
            <person name="Labutti K."/>
            <person name="Pangilinan J."/>
            <person name="Ruiz-Duenas F.J."/>
            <person name="Barrasa J.M."/>
            <person name="Sanchez-Garcia M."/>
            <person name="Camarero S."/>
            <person name="Miyauchi S."/>
            <person name="Serrano A."/>
            <person name="Linde D."/>
            <person name="Babiker R."/>
            <person name="Drula E."/>
            <person name="Ayuso-Fernandez I."/>
            <person name="Pacheco R."/>
            <person name="Padilla G."/>
            <person name="Ferreira P."/>
            <person name="Barriuso J."/>
            <person name="Kellner H."/>
            <person name="Castanera R."/>
            <person name="Alfaro M."/>
            <person name="Ramirez L."/>
            <person name="Pisabarro A.G."/>
            <person name="Kuo A."/>
            <person name="Tritt A."/>
            <person name="Lipzen A."/>
            <person name="He G."/>
            <person name="Yan M."/>
            <person name="Ng V."/>
            <person name="Cullen D."/>
            <person name="Martin F."/>
            <person name="Rosso M.-N."/>
            <person name="Henrissat B."/>
            <person name="Hibbett D."/>
            <person name="Martinez A.T."/>
            <person name="Grigoriev I.V."/>
        </authorList>
    </citation>
    <scope>NUCLEOTIDE SEQUENCE</scope>
    <source>
        <strain evidence="2">MF-IS2</strain>
    </source>
</reference>
<name>A0A9P5XHF9_9AGAR</name>
<evidence type="ECO:0000256" key="1">
    <source>
        <dbReference type="SAM" id="MobiDB-lite"/>
    </source>
</evidence>
<gene>
    <name evidence="2" type="ORF">P691DRAFT_360497</name>
</gene>
<dbReference type="EMBL" id="MU151085">
    <property type="protein sequence ID" value="KAF9451458.1"/>
    <property type="molecule type" value="Genomic_DNA"/>
</dbReference>
<keyword evidence="3" id="KW-1185">Reference proteome</keyword>
<organism evidence="2 3">
    <name type="scientific">Macrolepiota fuliginosa MF-IS2</name>
    <dbReference type="NCBI Taxonomy" id="1400762"/>
    <lineage>
        <taxon>Eukaryota</taxon>
        <taxon>Fungi</taxon>
        <taxon>Dikarya</taxon>
        <taxon>Basidiomycota</taxon>
        <taxon>Agaricomycotina</taxon>
        <taxon>Agaricomycetes</taxon>
        <taxon>Agaricomycetidae</taxon>
        <taxon>Agaricales</taxon>
        <taxon>Agaricineae</taxon>
        <taxon>Agaricaceae</taxon>
        <taxon>Macrolepiota</taxon>
    </lineage>
</organism>